<dbReference type="EMBL" id="FOXQ01000003">
    <property type="protein sequence ID" value="SFP95106.1"/>
    <property type="molecule type" value="Genomic_DNA"/>
</dbReference>
<evidence type="ECO:0000313" key="3">
    <source>
        <dbReference type="Proteomes" id="UP000199031"/>
    </source>
</evidence>
<name>A0A1I5UKG5_9BACT</name>
<evidence type="ECO:0000256" key="1">
    <source>
        <dbReference type="SAM" id="Phobius"/>
    </source>
</evidence>
<dbReference type="AlphaFoldDB" id="A0A1I5UKG5"/>
<keyword evidence="3" id="KW-1185">Reference proteome</keyword>
<proteinExistence type="predicted"/>
<feature type="transmembrane region" description="Helical" evidence="1">
    <location>
        <begin position="106"/>
        <end position="127"/>
    </location>
</feature>
<evidence type="ECO:0000313" key="2">
    <source>
        <dbReference type="EMBL" id="SFP95106.1"/>
    </source>
</evidence>
<protein>
    <submittedName>
        <fullName evidence="2">Uncharacterized protein</fullName>
    </submittedName>
</protein>
<dbReference type="OrthoDB" id="1024052at2"/>
<keyword evidence="1" id="KW-0472">Membrane</keyword>
<accession>A0A1I5UKG5</accession>
<feature type="transmembrane region" description="Helical" evidence="1">
    <location>
        <begin position="65"/>
        <end position="85"/>
    </location>
</feature>
<dbReference type="InterPro" id="IPR035177">
    <property type="entry name" value="TssN"/>
</dbReference>
<dbReference type="Proteomes" id="UP000199031">
    <property type="component" value="Unassembled WGS sequence"/>
</dbReference>
<feature type="transmembrane region" description="Helical" evidence="1">
    <location>
        <begin position="39"/>
        <end position="59"/>
    </location>
</feature>
<organism evidence="2 3">
    <name type="scientific">Parafilimonas terrae</name>
    <dbReference type="NCBI Taxonomy" id="1465490"/>
    <lineage>
        <taxon>Bacteria</taxon>
        <taxon>Pseudomonadati</taxon>
        <taxon>Bacteroidota</taxon>
        <taxon>Chitinophagia</taxon>
        <taxon>Chitinophagales</taxon>
        <taxon>Chitinophagaceae</taxon>
        <taxon>Parafilimonas</taxon>
    </lineage>
</organism>
<feature type="transmembrane region" description="Helical" evidence="1">
    <location>
        <begin position="133"/>
        <end position="155"/>
    </location>
</feature>
<feature type="transmembrane region" description="Helical" evidence="1">
    <location>
        <begin position="6"/>
        <end position="27"/>
    </location>
</feature>
<reference evidence="2 3" key="1">
    <citation type="submission" date="2016-10" db="EMBL/GenBank/DDBJ databases">
        <authorList>
            <person name="de Groot N.N."/>
        </authorList>
    </citation>
    <scope>NUCLEOTIDE SEQUENCE [LARGE SCALE GENOMIC DNA]</scope>
    <source>
        <strain evidence="2 3">DSM 28286</strain>
    </source>
</reference>
<keyword evidence="1" id="KW-1133">Transmembrane helix</keyword>
<dbReference type="Pfam" id="PF17555">
    <property type="entry name" value="TssN"/>
    <property type="match status" value="1"/>
</dbReference>
<dbReference type="STRING" id="1465490.SAMN05444277_103319"/>
<keyword evidence="1" id="KW-0812">Transmembrane</keyword>
<gene>
    <name evidence="2" type="ORF">SAMN05444277_103319</name>
</gene>
<dbReference type="RefSeq" id="WP_090657056.1">
    <property type="nucleotide sequence ID" value="NZ_FOXQ01000003.1"/>
</dbReference>
<sequence>MAIKFFLGYIGVFLAFAITLLVLVKPFSETFSASGKKPTIYSIVSSILVSLVAYISKFVGDHSFAVYWIIAAIFLIFGAIHVAIVHKKYFHTYNEDSNSKIILAEIMFGLSVIFFVVVIFSSLQYFLSNEKQYLFYPMLLSCLAFFIPMLVYHTFNAAYSIPAARFITWAYPLNAQIDLPDEDPRERLYVIGFEIAKKNSDAGRSYFRAKAPEGMKLGELYYHFINDYNELQSETPIEFATKDYDAYQWWFRRKPKWYQRQRILNPEITMRENGVKENTVIICERIKNIR</sequence>